<evidence type="ECO:0000313" key="6">
    <source>
        <dbReference type="Proteomes" id="UP000243406"/>
    </source>
</evidence>
<evidence type="ECO:0000256" key="2">
    <source>
        <dbReference type="ARBA" id="ARBA00007639"/>
    </source>
</evidence>
<evidence type="ECO:0000313" key="5">
    <source>
        <dbReference type="EMBL" id="SKB48098.1"/>
    </source>
</evidence>
<dbReference type="OrthoDB" id="7041874at2"/>
<proteinExistence type="inferred from homology"/>
<keyword evidence="5" id="KW-0762">Sugar transport</keyword>
<dbReference type="InterPro" id="IPR028082">
    <property type="entry name" value="Peripla_BP_I"/>
</dbReference>
<comment type="similarity">
    <text evidence="2">Belongs to the bacterial solute-binding protein 2 family.</text>
</comment>
<feature type="signal peptide" evidence="3">
    <location>
        <begin position="1"/>
        <end position="19"/>
    </location>
</feature>
<evidence type="ECO:0000259" key="4">
    <source>
        <dbReference type="Pfam" id="PF13407"/>
    </source>
</evidence>
<evidence type="ECO:0000256" key="1">
    <source>
        <dbReference type="ARBA" id="ARBA00004196"/>
    </source>
</evidence>
<sequence length="364" mass="38828">MKRKLSFLLVLVMAVASLAGCSGGASTDEASGDSAVAMYEGTPLAEKGDIKIAVIRNLGADEHTAQFLAGAVEEGKSLGFGVDTFTTDGNNAKFEDIFNQVLLGDYDGIVVSHGQDNAQALIEQATEKGIPVVAFDTNAEVEGVTTTAQDDFSLAKLSLDALIAANPGKTPKIIKMWVAGFPPMERREQIYQEYVKEGKIEEVAVVGEVGDFTNVAGLNANAIGSLLTRFPKGEVDAIWASWDAFATGAFTALNENNRTEIKIFGIDVSNADLQMMQAENSPWVLTAAADAKLVGTLNVRLLAKKIAGEETPATYEIPATTIAQEDLMKAGGQVTVETLADVYDTWGKSETFNEDWMKQIKGSN</sequence>
<keyword evidence="3" id="KW-0732">Signal</keyword>
<name>A0A1T5BLJ4_9FIRM</name>
<evidence type="ECO:0000256" key="3">
    <source>
        <dbReference type="SAM" id="SignalP"/>
    </source>
</evidence>
<feature type="chain" id="PRO_5038535350" evidence="3">
    <location>
        <begin position="20"/>
        <end position="364"/>
    </location>
</feature>
<organism evidence="5 6">
    <name type="scientific">Acetoanaerobium noterae</name>
    <dbReference type="NCBI Taxonomy" id="745369"/>
    <lineage>
        <taxon>Bacteria</taxon>
        <taxon>Bacillati</taxon>
        <taxon>Bacillota</taxon>
        <taxon>Clostridia</taxon>
        <taxon>Peptostreptococcales</taxon>
        <taxon>Filifactoraceae</taxon>
        <taxon>Acetoanaerobium</taxon>
    </lineage>
</organism>
<dbReference type="InterPro" id="IPR050555">
    <property type="entry name" value="Bact_Solute-Bind_Prot2"/>
</dbReference>
<keyword evidence="5" id="KW-0813">Transport</keyword>
<gene>
    <name evidence="5" type="ORF">SAMN02745120_1707</name>
</gene>
<dbReference type="CDD" id="cd06305">
    <property type="entry name" value="PBP1_methylthioribose_binding-like"/>
    <property type="match status" value="1"/>
</dbReference>
<dbReference type="GO" id="GO:0030246">
    <property type="term" value="F:carbohydrate binding"/>
    <property type="evidence" value="ECO:0007669"/>
    <property type="project" value="TreeGrafter"/>
</dbReference>
<dbReference type="RefSeq" id="WP_079589552.1">
    <property type="nucleotide sequence ID" value="NZ_DAMBHZ010000011.1"/>
</dbReference>
<keyword evidence="6" id="KW-1185">Reference proteome</keyword>
<dbReference type="Proteomes" id="UP000243406">
    <property type="component" value="Unassembled WGS sequence"/>
</dbReference>
<dbReference type="GO" id="GO:0030288">
    <property type="term" value="C:outer membrane-bounded periplasmic space"/>
    <property type="evidence" value="ECO:0007669"/>
    <property type="project" value="TreeGrafter"/>
</dbReference>
<dbReference type="PANTHER" id="PTHR30036:SF7">
    <property type="entry name" value="ABC TRANSPORTER PERIPLASMIC-BINDING PROTEIN YPHF"/>
    <property type="match status" value="1"/>
</dbReference>
<protein>
    <submittedName>
        <fullName evidence="5">Simple sugar transport system substrate-binding protein</fullName>
    </submittedName>
</protein>
<dbReference type="InterPro" id="IPR025997">
    <property type="entry name" value="SBP_2_dom"/>
</dbReference>
<feature type="domain" description="Periplasmic binding protein" evidence="4">
    <location>
        <begin position="52"/>
        <end position="310"/>
    </location>
</feature>
<reference evidence="6" key="1">
    <citation type="submission" date="2017-02" db="EMBL/GenBank/DDBJ databases">
        <authorList>
            <person name="Varghese N."/>
            <person name="Submissions S."/>
        </authorList>
    </citation>
    <scope>NUCLEOTIDE SEQUENCE [LARGE SCALE GENOMIC DNA]</scope>
    <source>
        <strain evidence="6">ATCC 35199</strain>
    </source>
</reference>
<dbReference type="PROSITE" id="PS51257">
    <property type="entry name" value="PROKAR_LIPOPROTEIN"/>
    <property type="match status" value="1"/>
</dbReference>
<dbReference type="AlphaFoldDB" id="A0A1T5BLJ4"/>
<accession>A0A1T5BLJ4</accession>
<dbReference type="Pfam" id="PF13407">
    <property type="entry name" value="Peripla_BP_4"/>
    <property type="match status" value="1"/>
</dbReference>
<dbReference type="SUPFAM" id="SSF53822">
    <property type="entry name" value="Periplasmic binding protein-like I"/>
    <property type="match status" value="1"/>
</dbReference>
<dbReference type="EMBL" id="FUYN01000003">
    <property type="protein sequence ID" value="SKB48098.1"/>
    <property type="molecule type" value="Genomic_DNA"/>
</dbReference>
<comment type="subcellular location">
    <subcellularLocation>
        <location evidence="1">Cell envelope</location>
    </subcellularLocation>
</comment>
<dbReference type="PANTHER" id="PTHR30036">
    <property type="entry name" value="D-XYLOSE-BINDING PERIPLASMIC PROTEIN"/>
    <property type="match status" value="1"/>
</dbReference>
<dbReference type="Gene3D" id="3.40.50.2300">
    <property type="match status" value="2"/>
</dbReference>